<dbReference type="RefSeq" id="WP_167964892.1">
    <property type="nucleotide sequence ID" value="NZ_JAATJJ010000002.1"/>
</dbReference>
<protein>
    <recommendedName>
        <fullName evidence="3">Cardiolipin synthetase</fullName>
    </recommendedName>
</protein>
<name>A0A846QY82_9FLAO</name>
<gene>
    <name evidence="1" type="ORF">GGR42_002648</name>
</gene>
<proteinExistence type="predicted"/>
<dbReference type="PROSITE" id="PS51257">
    <property type="entry name" value="PROKAR_LIPOPROTEIN"/>
    <property type="match status" value="1"/>
</dbReference>
<dbReference type="Proteomes" id="UP000590442">
    <property type="component" value="Unassembled WGS sequence"/>
</dbReference>
<reference evidence="1 2" key="1">
    <citation type="submission" date="2020-03" db="EMBL/GenBank/DDBJ databases">
        <title>Genomic Encyclopedia of Type Strains, Phase IV (KMG-IV): sequencing the most valuable type-strain genomes for metagenomic binning, comparative biology and taxonomic classification.</title>
        <authorList>
            <person name="Goeker M."/>
        </authorList>
    </citation>
    <scope>NUCLEOTIDE SEQUENCE [LARGE SCALE GENOMIC DNA]</scope>
    <source>
        <strain evidence="1 2">DSM 29762</strain>
    </source>
</reference>
<organism evidence="1 2">
    <name type="scientific">Saonia flava</name>
    <dbReference type="NCBI Taxonomy" id="523696"/>
    <lineage>
        <taxon>Bacteria</taxon>
        <taxon>Pseudomonadati</taxon>
        <taxon>Bacteroidota</taxon>
        <taxon>Flavobacteriia</taxon>
        <taxon>Flavobacteriales</taxon>
        <taxon>Flavobacteriaceae</taxon>
        <taxon>Saonia</taxon>
    </lineage>
</organism>
<comment type="caution">
    <text evidence="1">The sequence shown here is derived from an EMBL/GenBank/DDBJ whole genome shotgun (WGS) entry which is preliminary data.</text>
</comment>
<sequence>MKKSLILLVIILTGCSSTHIVNNWKNPDIVLFDASKVLIVGMTQNDSAREQFETDLQNEFSKRGVESFRSIDLFDVKFTSSKQSEEELSEVEQQLLDKDFDAILFTKVVGSENKRILRKRISELDEIYGNFHEDYMGHQGIYYESDYYDEFKVYHSETSLYCICVGKERELIWRGAIDITDPVNIDKTVDDYVKLIVVAMEEQDLIFRKEQKNEITGL</sequence>
<evidence type="ECO:0008006" key="3">
    <source>
        <dbReference type="Google" id="ProtNLM"/>
    </source>
</evidence>
<dbReference type="AlphaFoldDB" id="A0A846QY82"/>
<evidence type="ECO:0000313" key="1">
    <source>
        <dbReference type="EMBL" id="NJB72157.1"/>
    </source>
</evidence>
<evidence type="ECO:0000313" key="2">
    <source>
        <dbReference type="Proteomes" id="UP000590442"/>
    </source>
</evidence>
<keyword evidence="2" id="KW-1185">Reference proteome</keyword>
<accession>A0A846QY82</accession>
<dbReference type="EMBL" id="JAATJJ010000002">
    <property type="protein sequence ID" value="NJB72157.1"/>
    <property type="molecule type" value="Genomic_DNA"/>
</dbReference>